<dbReference type="CDD" id="cd05014">
    <property type="entry name" value="SIS_Kpsf"/>
    <property type="match status" value="1"/>
</dbReference>
<evidence type="ECO:0000313" key="6">
    <source>
        <dbReference type="Proteomes" id="UP000192599"/>
    </source>
</evidence>
<dbReference type="InterPro" id="IPR046348">
    <property type="entry name" value="SIS_dom_sf"/>
</dbReference>
<dbReference type="EMBL" id="LNTC01000023">
    <property type="protein sequence ID" value="OQR41875.1"/>
    <property type="molecule type" value="Genomic_DNA"/>
</dbReference>
<dbReference type="PROSITE" id="PS51464">
    <property type="entry name" value="SIS"/>
    <property type="match status" value="1"/>
</dbReference>
<organism evidence="5 6">
    <name type="scientific">Aliarcobacter cryaerophilus</name>
    <dbReference type="NCBI Taxonomy" id="28198"/>
    <lineage>
        <taxon>Bacteria</taxon>
        <taxon>Pseudomonadati</taxon>
        <taxon>Campylobacterota</taxon>
        <taxon>Epsilonproteobacteria</taxon>
        <taxon>Campylobacterales</taxon>
        <taxon>Arcobacteraceae</taxon>
        <taxon>Aliarcobacter</taxon>
    </lineage>
</organism>
<evidence type="ECO:0000256" key="2">
    <source>
        <dbReference type="ARBA" id="ARBA00022737"/>
    </source>
</evidence>
<accession>A0A1V9VCV6</accession>
<dbReference type="GO" id="GO:0097367">
    <property type="term" value="F:carbohydrate derivative binding"/>
    <property type="evidence" value="ECO:0007669"/>
    <property type="project" value="InterPro"/>
</dbReference>
<keyword evidence="2" id="KW-0677">Repeat</keyword>
<dbReference type="GO" id="GO:0005975">
    <property type="term" value="P:carbohydrate metabolic process"/>
    <property type="evidence" value="ECO:0007669"/>
    <property type="project" value="InterPro"/>
</dbReference>
<dbReference type="InterPro" id="IPR050986">
    <property type="entry name" value="GutQ/KpsF_isomerases"/>
</dbReference>
<dbReference type="RefSeq" id="WP_066156068.1">
    <property type="nucleotide sequence ID" value="NZ_CP060264.1"/>
</dbReference>
<dbReference type="InterPro" id="IPR035474">
    <property type="entry name" value="SIS_Kpsf"/>
</dbReference>
<dbReference type="Pfam" id="PF00571">
    <property type="entry name" value="CBS"/>
    <property type="match status" value="2"/>
</dbReference>
<keyword evidence="3" id="KW-0129">CBS domain</keyword>
<dbReference type="GO" id="GO:1901135">
    <property type="term" value="P:carbohydrate derivative metabolic process"/>
    <property type="evidence" value="ECO:0007669"/>
    <property type="project" value="InterPro"/>
</dbReference>
<dbReference type="Pfam" id="PF01380">
    <property type="entry name" value="SIS"/>
    <property type="match status" value="1"/>
</dbReference>
<dbReference type="PIRSF" id="PIRSF004692">
    <property type="entry name" value="KdsD_KpsF"/>
    <property type="match status" value="1"/>
</dbReference>
<evidence type="ECO:0000256" key="1">
    <source>
        <dbReference type="ARBA" id="ARBA00008165"/>
    </source>
</evidence>
<dbReference type="FunFam" id="3.40.50.10490:FF:000011">
    <property type="entry name" value="Arabinose 5-phosphate isomerase"/>
    <property type="match status" value="1"/>
</dbReference>
<protein>
    <submittedName>
        <fullName evidence="5">KpsF/GutQ family sugar-phosphate isomerase</fullName>
    </submittedName>
</protein>
<dbReference type="InterPro" id="IPR004800">
    <property type="entry name" value="KdsD/KpsF-type"/>
</dbReference>
<evidence type="ECO:0000256" key="3">
    <source>
        <dbReference type="ARBA" id="ARBA00023122"/>
    </source>
</evidence>
<evidence type="ECO:0000313" key="5">
    <source>
        <dbReference type="EMBL" id="OQR41875.1"/>
    </source>
</evidence>
<proteinExistence type="inferred from homology"/>
<evidence type="ECO:0000256" key="4">
    <source>
        <dbReference type="PIRNR" id="PIRNR004692"/>
    </source>
</evidence>
<dbReference type="Gene3D" id="3.10.580.10">
    <property type="entry name" value="CBS-domain"/>
    <property type="match status" value="1"/>
</dbReference>
<dbReference type="SMART" id="SM00116">
    <property type="entry name" value="CBS"/>
    <property type="match status" value="1"/>
</dbReference>
<dbReference type="Proteomes" id="UP000192599">
    <property type="component" value="Unassembled WGS sequence"/>
</dbReference>
<comment type="similarity">
    <text evidence="1 4">Belongs to the SIS family. GutQ/KpsF subfamily.</text>
</comment>
<name>A0A1V9VCV6_9BACT</name>
<reference evidence="5 6" key="1">
    <citation type="submission" date="2017-04" db="EMBL/GenBank/DDBJ databases">
        <title>Accumulation and expression of multiple antibiotic resistance genes in Arcobacter cryaerophilus that thrives in sewage.</title>
        <authorList>
            <person name="Millar J.A."/>
            <person name="Raghavan R."/>
        </authorList>
    </citation>
    <scope>NUCLEOTIDE SEQUENCE [LARGE SCALE GENOMIC DNA]</scope>
    <source>
        <strain evidence="5 6">AZT-1</strain>
    </source>
</reference>
<comment type="caution">
    <text evidence="5">The sequence shown here is derived from an EMBL/GenBank/DDBJ whole genome shotgun (WGS) entry which is preliminary data.</text>
</comment>
<dbReference type="PANTHER" id="PTHR42745">
    <property type="match status" value="1"/>
</dbReference>
<dbReference type="InterPro" id="IPR046342">
    <property type="entry name" value="CBS_dom_sf"/>
</dbReference>
<keyword evidence="5" id="KW-0413">Isomerase</keyword>
<dbReference type="SUPFAM" id="SSF53697">
    <property type="entry name" value="SIS domain"/>
    <property type="match status" value="1"/>
</dbReference>
<dbReference type="GO" id="GO:0019146">
    <property type="term" value="F:arabinose-5-phosphate isomerase activity"/>
    <property type="evidence" value="ECO:0007669"/>
    <property type="project" value="UniProtKB-ARBA"/>
</dbReference>
<dbReference type="InterPro" id="IPR001347">
    <property type="entry name" value="SIS_dom"/>
</dbReference>
<sequence length="320" mass="35107">MNYKEIVKEVLLTEAKELEIASSSISFDIENIVNLIINSKGKLIVTGVGKSGLVGAKIAATLASTGTSSFFLHPTEAMHGDLGMIGKEDIVLAISYSGESEELIQILPHIKRFNIPLIAMAKDEKSTLAKYSDYFININVQKEACPLDTAPTSSTTLTMAMGDALAVCLMKRRDFKKEDFASFHPGGSLGKKLFVKVDDLLRKDNLPIVSRETKLKDAIIVMSQGRLGSVIIEDENKKVIGVLSDGDLRRALMKDGFSIDCNVESIATLNPRTFDDENLLASDALQIIETYKIQLLIITNKNRELKGLLHIHDLIEAGIK</sequence>
<dbReference type="PANTHER" id="PTHR42745:SF1">
    <property type="entry name" value="ARABINOSE 5-PHOSPHATE ISOMERASE KDSD"/>
    <property type="match status" value="1"/>
</dbReference>
<dbReference type="AlphaFoldDB" id="A0A1V9VCV6"/>
<dbReference type="InterPro" id="IPR000644">
    <property type="entry name" value="CBS_dom"/>
</dbReference>
<dbReference type="CDD" id="cd04604">
    <property type="entry name" value="CBS_pair_SIS_assoc"/>
    <property type="match status" value="1"/>
</dbReference>
<dbReference type="NCBIfam" id="TIGR00393">
    <property type="entry name" value="kpsF"/>
    <property type="match status" value="1"/>
</dbReference>
<gene>
    <name evidence="5" type="ORF">AS859_03150</name>
</gene>
<dbReference type="Gene3D" id="3.40.50.10490">
    <property type="entry name" value="Glucose-6-phosphate isomerase like protein, domain 1"/>
    <property type="match status" value="1"/>
</dbReference>
<dbReference type="PROSITE" id="PS51371">
    <property type="entry name" value="CBS"/>
    <property type="match status" value="2"/>
</dbReference>